<comment type="caution">
    <text evidence="5">The sequence shown here is derived from an EMBL/GenBank/DDBJ whole genome shotgun (WGS) entry which is preliminary data.</text>
</comment>
<evidence type="ECO:0000259" key="4">
    <source>
        <dbReference type="SMART" id="SM00967"/>
    </source>
</evidence>
<evidence type="ECO:0000313" key="6">
    <source>
        <dbReference type="Proteomes" id="UP000245202"/>
    </source>
</evidence>
<accession>A0A2R5EM12</accession>
<keyword evidence="2 5" id="KW-0489">Methyltransferase</keyword>
<keyword evidence="3 5" id="KW-0808">Transferase</keyword>
<dbReference type="GO" id="GO:0032259">
    <property type="term" value="P:methylation"/>
    <property type="evidence" value="ECO:0007669"/>
    <property type="project" value="UniProtKB-KW"/>
</dbReference>
<evidence type="ECO:0000256" key="3">
    <source>
        <dbReference type="ARBA" id="ARBA00022679"/>
    </source>
</evidence>
<dbReference type="SUPFAM" id="SSF75217">
    <property type="entry name" value="alpha/beta knot"/>
    <property type="match status" value="1"/>
</dbReference>
<dbReference type="InterPro" id="IPR029028">
    <property type="entry name" value="Alpha/beta_knot_MTases"/>
</dbReference>
<dbReference type="AlphaFoldDB" id="A0A2R5EM12"/>
<dbReference type="PANTHER" id="PTHR43191:SF2">
    <property type="entry name" value="RRNA METHYLTRANSFERASE 3, MITOCHONDRIAL"/>
    <property type="match status" value="1"/>
</dbReference>
<dbReference type="GO" id="GO:0005737">
    <property type="term" value="C:cytoplasm"/>
    <property type="evidence" value="ECO:0007669"/>
    <property type="project" value="UniProtKB-ARBA"/>
</dbReference>
<dbReference type="InterPro" id="IPR053888">
    <property type="entry name" value="MRM3-like_sub_bind"/>
</dbReference>
<dbReference type="InterPro" id="IPR029064">
    <property type="entry name" value="Ribosomal_eL30-like_sf"/>
</dbReference>
<dbReference type="GO" id="GO:0003723">
    <property type="term" value="F:RNA binding"/>
    <property type="evidence" value="ECO:0007669"/>
    <property type="project" value="InterPro"/>
</dbReference>
<gene>
    <name evidence="5" type="ORF">PAT3040_01209</name>
</gene>
<keyword evidence="6" id="KW-1185">Reference proteome</keyword>
<protein>
    <submittedName>
        <fullName evidence="5">RNA methyltransferase</fullName>
    </submittedName>
</protein>
<sequence>MLISSALNDRVKGWAALLDKKNRDKSGLFLIEGVHLIKEAFQSGAGVRTVVYDDERGLPEELADIEESERGMDAEWNRASRAVMAKCSDTDSPPPVFAVLVKPNTDAEALFRGKGLVVVLDGLRDPGNVGTIIRSADAVGADAVLLGKGSVDLFNPKVVRSTMGSLFHLPIVEGDLTELLPLAGDRGIKRVGTSLQADHSCYGYDWKQPTWLLMGNESNGLSAAVRELMDESVIIPMRGRAESLNVAMATTVLLFEAARQREL</sequence>
<proteinExistence type="inferred from homology"/>
<dbReference type="EMBL" id="BDQX01000054">
    <property type="protein sequence ID" value="GBG06679.1"/>
    <property type="molecule type" value="Genomic_DNA"/>
</dbReference>
<dbReference type="SUPFAM" id="SSF55315">
    <property type="entry name" value="L30e-like"/>
    <property type="match status" value="1"/>
</dbReference>
<name>A0A2R5EM12_9BACL</name>
<dbReference type="Pfam" id="PF00588">
    <property type="entry name" value="SpoU_methylase"/>
    <property type="match status" value="1"/>
</dbReference>
<reference evidence="5 6" key="1">
    <citation type="submission" date="2017-08" db="EMBL/GenBank/DDBJ databases">
        <title>Substantial Increase in Enzyme Production by Combined Drug-Resistance Mutations in Paenibacillus agaridevorans.</title>
        <authorList>
            <person name="Tanaka Y."/>
            <person name="Funane K."/>
            <person name="Hosaka T."/>
            <person name="Shiwa Y."/>
            <person name="Fujita N."/>
            <person name="Miyazaki T."/>
            <person name="Yoshikawa H."/>
            <person name="Murakami K."/>
            <person name="Kasahara K."/>
            <person name="Inaoka T."/>
            <person name="Hiraga Y."/>
            <person name="Ochi K."/>
        </authorList>
    </citation>
    <scope>NUCLEOTIDE SEQUENCE [LARGE SCALE GENOMIC DNA]</scope>
    <source>
        <strain evidence="5 6">T-3040</strain>
    </source>
</reference>
<dbReference type="InterPro" id="IPR001537">
    <property type="entry name" value="SpoU_MeTrfase"/>
</dbReference>
<dbReference type="Gene3D" id="3.40.1280.10">
    <property type="match status" value="1"/>
</dbReference>
<dbReference type="SMART" id="SM00967">
    <property type="entry name" value="SpoU_sub_bind"/>
    <property type="match status" value="1"/>
</dbReference>
<dbReference type="Proteomes" id="UP000245202">
    <property type="component" value="Unassembled WGS sequence"/>
</dbReference>
<organism evidence="5 6">
    <name type="scientific">Paenibacillus agaridevorans</name>
    <dbReference type="NCBI Taxonomy" id="171404"/>
    <lineage>
        <taxon>Bacteria</taxon>
        <taxon>Bacillati</taxon>
        <taxon>Bacillota</taxon>
        <taxon>Bacilli</taxon>
        <taxon>Bacillales</taxon>
        <taxon>Paenibacillaceae</taxon>
        <taxon>Paenibacillus</taxon>
    </lineage>
</organism>
<dbReference type="GO" id="GO:0006396">
    <property type="term" value="P:RNA processing"/>
    <property type="evidence" value="ECO:0007669"/>
    <property type="project" value="InterPro"/>
</dbReference>
<dbReference type="PANTHER" id="PTHR43191">
    <property type="entry name" value="RRNA METHYLTRANSFERASE 3"/>
    <property type="match status" value="1"/>
</dbReference>
<evidence type="ECO:0000256" key="2">
    <source>
        <dbReference type="ARBA" id="ARBA00022603"/>
    </source>
</evidence>
<dbReference type="InterPro" id="IPR013123">
    <property type="entry name" value="SpoU_subst-bd"/>
</dbReference>
<dbReference type="InterPro" id="IPR051259">
    <property type="entry name" value="rRNA_Methyltransferase"/>
</dbReference>
<dbReference type="Pfam" id="PF22435">
    <property type="entry name" value="MRM3-like_sub_bind"/>
    <property type="match status" value="1"/>
</dbReference>
<evidence type="ECO:0000313" key="5">
    <source>
        <dbReference type="EMBL" id="GBG06679.1"/>
    </source>
</evidence>
<comment type="similarity">
    <text evidence="1">Belongs to the class IV-like SAM-binding methyltransferase superfamily. RNA methyltransferase TrmH family.</text>
</comment>
<dbReference type="InterPro" id="IPR029026">
    <property type="entry name" value="tRNA_m1G_MTases_N"/>
</dbReference>
<dbReference type="GO" id="GO:0008173">
    <property type="term" value="F:RNA methyltransferase activity"/>
    <property type="evidence" value="ECO:0007669"/>
    <property type="project" value="InterPro"/>
</dbReference>
<evidence type="ECO:0000256" key="1">
    <source>
        <dbReference type="ARBA" id="ARBA00007228"/>
    </source>
</evidence>
<dbReference type="Gene3D" id="3.30.1330.30">
    <property type="match status" value="1"/>
</dbReference>
<feature type="domain" description="RNA 2-O ribose methyltransferase substrate binding" evidence="4">
    <location>
        <begin position="30"/>
        <end position="106"/>
    </location>
</feature>
<dbReference type="CDD" id="cd18095">
    <property type="entry name" value="SpoU-like_rRNA-MTase"/>
    <property type="match status" value="1"/>
</dbReference>